<comment type="caution">
    <text evidence="5">The sequence shown here is derived from an EMBL/GenBank/DDBJ whole genome shotgun (WGS) entry which is preliminary data.</text>
</comment>
<dbReference type="InterPro" id="IPR002772">
    <property type="entry name" value="Glyco_hydro_3_C"/>
</dbReference>
<dbReference type="Pfam" id="PF14310">
    <property type="entry name" value="Fn3-like"/>
    <property type="match status" value="1"/>
</dbReference>
<dbReference type="InterPro" id="IPR044993">
    <property type="entry name" value="BXL"/>
</dbReference>
<keyword evidence="3" id="KW-0378">Hydrolase</keyword>
<dbReference type="Gene3D" id="2.60.40.10">
    <property type="entry name" value="Immunoglobulins"/>
    <property type="match status" value="1"/>
</dbReference>
<dbReference type="GO" id="GO:0009044">
    <property type="term" value="F:xylan 1,4-beta-xylosidase activity"/>
    <property type="evidence" value="ECO:0007669"/>
    <property type="project" value="InterPro"/>
</dbReference>
<gene>
    <name evidence="5" type="ORF">F6S87_01945</name>
</gene>
<feature type="domain" description="Fibronectin type III-like" evidence="4">
    <location>
        <begin position="667"/>
        <end position="744"/>
    </location>
</feature>
<accession>A0A6I5MYQ8</accession>
<dbReference type="InterPro" id="IPR013783">
    <property type="entry name" value="Ig-like_fold"/>
</dbReference>
<name>A0A6I5MYQ8_9BIFI</name>
<evidence type="ECO:0000259" key="4">
    <source>
        <dbReference type="SMART" id="SM01217"/>
    </source>
</evidence>
<dbReference type="RefSeq" id="WP_163226979.1">
    <property type="nucleotide sequence ID" value="NZ_VYSG01000001.1"/>
</dbReference>
<proteinExistence type="inferred from homology"/>
<dbReference type="Gene3D" id="3.40.50.1700">
    <property type="entry name" value="Glycoside hydrolase family 3 C-terminal domain"/>
    <property type="match status" value="1"/>
</dbReference>
<evidence type="ECO:0000256" key="2">
    <source>
        <dbReference type="ARBA" id="ARBA00022729"/>
    </source>
</evidence>
<dbReference type="InterPro" id="IPR026891">
    <property type="entry name" value="Fn3-like"/>
</dbReference>
<reference evidence="5 6" key="1">
    <citation type="submission" date="2019-09" db="EMBL/GenBank/DDBJ databases">
        <title>Phylogenetic characterization of a novel taxon of the genus Bifidobacterium: Bifidobacterium choloepi sp. nov.</title>
        <authorList>
            <person name="Modesto M."/>
            <person name="Satti M."/>
        </authorList>
    </citation>
    <scope>NUCLEOTIDE SEQUENCE [LARGE SCALE GENOMIC DNA]</scope>
    <source>
        <strain evidence="5 6">BRDM6</strain>
    </source>
</reference>
<dbReference type="EMBL" id="VYSG01000001">
    <property type="protein sequence ID" value="NEG69407.1"/>
    <property type="molecule type" value="Genomic_DNA"/>
</dbReference>
<sequence>MTMTQPHYHGTELWNENLDIATRVEWLLGELTLDEKAVLIAADTPAIDRLGIRPYSMGHAGSPIAQPISMAATWDPALVQLAGTATGEHIRRGFHAGDVIRAADNGDGNAASPHDTTPLSGLTCDIAVSPAFDPRWEGVEYSFGEDPLLCGVMASVYIAGAQGTPISDNAGYRFDNVNTVAKFGDFSVDDPLRVCGALAAFFLGEGCGTPEDITVDARNRREYFLEPFRRGIITGNASAVETASSVVNGTPERFDPRLAELVHDSYGIHGHVVSDEHAVAQAVVDGRTPEEAVAAMLCSGVDAVRDDPAVVERAVHDALDRGLLAEADLDVAIGHTFATKIRLGLFDARPINPYQWKQGRPGTMDPVDPTATAERLEAEQLVLLKNNGLLPLPIDGHRTLGVVGPESFIAGVKKAVDQCAGAVVGSDIDVVGESDRSRAVDLALDVDTVAVVCRRAQPDVANPRTIAFPDDERRLLQDILQVNSRVIVVLLTERPVCIDWEKAAIPAILTTAALGSASEGRTSAAALERTGRTVGRALVGDVNPAGRLPMTWYGPGGSVGSGLVPAGIVRDRASEPRGVDGPLDDDGDLYYDKVPDEDDFDIIGTGRTYQWCRGPVLFPFGHGLSYTTFDVELAAPLNGGRRLDTTIDHSVLVNLRVTNTGARTGDDVLQVYVRYPRELGGGANEEVKPVRRLIGFERLNGLKPGENFRVQMRIPLENLRMYDVRKEGFRIPYGTYQLEVGSSSADIRLSLPMQVRGEKPATRPVHEWIAIDHWDEMSGAALVPSRPLMGQEPGRACAAVLEPGAAEARLTFRGFESTKEGRRLRVAGERRRTDDGRTPIHVEVGANVIVADGDGAFPLPPYTTALDIVLTGPAKISGLRVD</sequence>
<keyword evidence="2" id="KW-0732">Signal</keyword>
<dbReference type="AlphaFoldDB" id="A0A6I5MYQ8"/>
<comment type="similarity">
    <text evidence="1">Belongs to the glycosyl hydrolase 3 family.</text>
</comment>
<dbReference type="SUPFAM" id="SSF52279">
    <property type="entry name" value="Beta-D-glucan exohydrolase, C-terminal domain"/>
    <property type="match status" value="1"/>
</dbReference>
<dbReference type="SMART" id="SM01217">
    <property type="entry name" value="Fn3_like"/>
    <property type="match status" value="1"/>
</dbReference>
<evidence type="ECO:0000256" key="1">
    <source>
        <dbReference type="ARBA" id="ARBA00005336"/>
    </source>
</evidence>
<dbReference type="GO" id="GO:0031222">
    <property type="term" value="P:arabinan catabolic process"/>
    <property type="evidence" value="ECO:0007669"/>
    <property type="project" value="TreeGrafter"/>
</dbReference>
<dbReference type="InterPro" id="IPR017853">
    <property type="entry name" value="GH"/>
</dbReference>
<evidence type="ECO:0000313" key="5">
    <source>
        <dbReference type="EMBL" id="NEG69407.1"/>
    </source>
</evidence>
<dbReference type="PANTHER" id="PTHR42721">
    <property type="entry name" value="SUGAR HYDROLASE-RELATED"/>
    <property type="match status" value="1"/>
</dbReference>
<organism evidence="5 6">
    <name type="scientific">Bifidobacterium choloepi</name>
    <dbReference type="NCBI Taxonomy" id="2614131"/>
    <lineage>
        <taxon>Bacteria</taxon>
        <taxon>Bacillati</taxon>
        <taxon>Actinomycetota</taxon>
        <taxon>Actinomycetes</taxon>
        <taxon>Bifidobacteriales</taxon>
        <taxon>Bifidobacteriaceae</taxon>
        <taxon>Bifidobacterium</taxon>
    </lineage>
</organism>
<dbReference type="GO" id="GO:0046556">
    <property type="term" value="F:alpha-L-arabinofuranosidase activity"/>
    <property type="evidence" value="ECO:0007669"/>
    <property type="project" value="TreeGrafter"/>
</dbReference>
<dbReference type="Pfam" id="PF00933">
    <property type="entry name" value="Glyco_hydro_3"/>
    <property type="match status" value="1"/>
</dbReference>
<dbReference type="SUPFAM" id="SSF51445">
    <property type="entry name" value="(Trans)glycosidases"/>
    <property type="match status" value="1"/>
</dbReference>
<evidence type="ECO:0000256" key="3">
    <source>
        <dbReference type="ARBA" id="ARBA00022801"/>
    </source>
</evidence>
<dbReference type="Proteomes" id="UP000469292">
    <property type="component" value="Unassembled WGS sequence"/>
</dbReference>
<protein>
    <recommendedName>
        <fullName evidence="4">Fibronectin type III-like domain-containing protein</fullName>
    </recommendedName>
</protein>
<dbReference type="InterPro" id="IPR036962">
    <property type="entry name" value="Glyco_hydro_3_N_sf"/>
</dbReference>
<dbReference type="Pfam" id="PF01915">
    <property type="entry name" value="Glyco_hydro_3_C"/>
    <property type="match status" value="1"/>
</dbReference>
<dbReference type="GO" id="GO:0045493">
    <property type="term" value="P:xylan catabolic process"/>
    <property type="evidence" value="ECO:0007669"/>
    <property type="project" value="InterPro"/>
</dbReference>
<dbReference type="Gene3D" id="3.20.20.300">
    <property type="entry name" value="Glycoside hydrolase, family 3, N-terminal domain"/>
    <property type="match status" value="1"/>
</dbReference>
<dbReference type="InterPro" id="IPR036881">
    <property type="entry name" value="Glyco_hydro_3_C_sf"/>
</dbReference>
<keyword evidence="6" id="KW-1185">Reference proteome</keyword>
<evidence type="ECO:0000313" key="6">
    <source>
        <dbReference type="Proteomes" id="UP000469292"/>
    </source>
</evidence>
<dbReference type="InterPro" id="IPR001764">
    <property type="entry name" value="Glyco_hydro_3_N"/>
</dbReference>
<dbReference type="PANTHER" id="PTHR42721:SF3">
    <property type="entry name" value="BETA-D-XYLOSIDASE 5-RELATED"/>
    <property type="match status" value="1"/>
</dbReference>